<comment type="caution">
    <text evidence="1">The sequence shown here is derived from an EMBL/GenBank/DDBJ whole genome shotgun (WGS) entry which is preliminary data.</text>
</comment>
<evidence type="ECO:0000313" key="2">
    <source>
        <dbReference type="Proteomes" id="UP001140074"/>
    </source>
</evidence>
<reference evidence="1" key="1">
    <citation type="submission" date="2022-07" db="EMBL/GenBank/DDBJ databases">
        <title>Phylogenomic reconstructions and comparative analyses of Kickxellomycotina fungi.</title>
        <authorList>
            <person name="Reynolds N.K."/>
            <person name="Stajich J.E."/>
            <person name="Barry K."/>
            <person name="Grigoriev I.V."/>
            <person name="Crous P."/>
            <person name="Smith M.E."/>
        </authorList>
    </citation>
    <scope>NUCLEOTIDE SEQUENCE</scope>
    <source>
        <strain evidence="1">RSA 476</strain>
    </source>
</reference>
<protein>
    <submittedName>
        <fullName evidence="1">Uncharacterized protein</fullName>
    </submittedName>
</protein>
<keyword evidence="2" id="KW-1185">Reference proteome</keyword>
<dbReference type="Proteomes" id="UP001140074">
    <property type="component" value="Unassembled WGS sequence"/>
</dbReference>
<organism evidence="1 2">
    <name type="scientific">Coemansia aciculifera</name>
    <dbReference type="NCBI Taxonomy" id="417176"/>
    <lineage>
        <taxon>Eukaryota</taxon>
        <taxon>Fungi</taxon>
        <taxon>Fungi incertae sedis</taxon>
        <taxon>Zoopagomycota</taxon>
        <taxon>Kickxellomycotina</taxon>
        <taxon>Kickxellomycetes</taxon>
        <taxon>Kickxellales</taxon>
        <taxon>Kickxellaceae</taxon>
        <taxon>Coemansia</taxon>
    </lineage>
</organism>
<name>A0A9W8M0L9_9FUNG</name>
<proteinExistence type="predicted"/>
<evidence type="ECO:0000313" key="1">
    <source>
        <dbReference type="EMBL" id="KAJ2859353.1"/>
    </source>
</evidence>
<dbReference type="AlphaFoldDB" id="A0A9W8M0L9"/>
<sequence length="592" mass="66626">MRVLQRLAGVNRQWRAVALPQLYHTVVVSVDEPTKRKRTPSEGNTLWTNTRLFGADLVRVAREVRITVRGSGQTSLLLGQKIQSAGLGDMVWPGVERLHLDTSKCNFRGLRRRFPNSGEETLDILNELLSAALPSLREIEFLGPGANKAYNCIPIHRLINAHLDGPQSLRVLRITSDTHLDFTSHLLRLSTPIELTCLDINTVKTPGDGAPLCLPPLLAGTLKELRLGSVYVRKLWEPFVAPSDSDLVFSSLKSLTLCFTLGREIQPREYNATKFSMVSEDEDWWEEEDDGYHGISEKDPEPEAATPGFMASTKFGTPQFPVLTSLEIRRFPRNLKKLLSLFESSPISTLSLWSLNHRIPDDLDLSPFGELRSLNIRFLDCMYGFDEEHVDTSLSSMFTTVNPKLQALTLMMHTYDPFTLEPEEPTFADNLTSLTLEGHIVLDHAITLLPLLANLQRLNIFASVTESVPAAAFMGKYKQEIAPHLLPPLSTSLRCVRAEHLQKFAEEERWFIFTDFPRNAAEEVSLYRHLILDLVCRVPSLETLMVSAASLEGVKKSINMLAKPGVGPEHMSRIRCVEIPVVDEFYFELDRG</sequence>
<gene>
    <name evidence="1" type="ORF">GGH94_006150</name>
</gene>
<accession>A0A9W8M0L9</accession>
<dbReference type="EMBL" id="JANBUY010000400">
    <property type="protein sequence ID" value="KAJ2859353.1"/>
    <property type="molecule type" value="Genomic_DNA"/>
</dbReference>